<organism evidence="2 3">
    <name type="scientific">Candidatus Thermochlorobacter aerophilus</name>
    <dbReference type="NCBI Taxonomy" id="1868324"/>
    <lineage>
        <taxon>Bacteria</taxon>
        <taxon>Pseudomonadati</taxon>
        <taxon>Chlorobiota</taxon>
        <taxon>Chlorobiia</taxon>
        <taxon>Chlorobiales</taxon>
        <taxon>Candidatus Thermochlorobacteriaceae</taxon>
        <taxon>Candidatus Thermochlorobacter</taxon>
    </lineage>
</organism>
<evidence type="ECO:0000313" key="2">
    <source>
        <dbReference type="EMBL" id="RFM23679.1"/>
    </source>
</evidence>
<accession>A0A395LYS3</accession>
<dbReference type="EMBL" id="PHFL01000060">
    <property type="protein sequence ID" value="RFM23679.1"/>
    <property type="molecule type" value="Genomic_DNA"/>
</dbReference>
<evidence type="ECO:0000313" key="3">
    <source>
        <dbReference type="Proteomes" id="UP000266389"/>
    </source>
</evidence>
<dbReference type="InterPro" id="IPR037401">
    <property type="entry name" value="SnoaL-like"/>
</dbReference>
<reference evidence="2 3" key="1">
    <citation type="journal article" date="2011" name="ISME J.">
        <title>Community ecology of hot spring cyanobacterial mats: predominant populations and their functional potential.</title>
        <authorList>
            <person name="Klatt C.G."/>
            <person name="Wood J.M."/>
            <person name="Rusch D.B."/>
            <person name="Bateson M.M."/>
            <person name="Hamamura N."/>
            <person name="Heidelberg J.F."/>
            <person name="Grossman A.R."/>
            <person name="Bhaya D."/>
            <person name="Cohan F.M."/>
            <person name="Kuhl M."/>
            <person name="Bryant D.A."/>
            <person name="Ward D.M."/>
        </authorList>
    </citation>
    <scope>NUCLEOTIDE SEQUENCE [LARGE SCALE GENOMIC DNA]</scope>
    <source>
        <strain evidence="2">OS</strain>
    </source>
</reference>
<comment type="caution">
    <text evidence="2">The sequence shown here is derived from an EMBL/GenBank/DDBJ whole genome shotgun (WGS) entry which is preliminary data.</text>
</comment>
<dbReference type="SUPFAM" id="SSF54427">
    <property type="entry name" value="NTF2-like"/>
    <property type="match status" value="1"/>
</dbReference>
<protein>
    <submittedName>
        <fullName evidence="2">DUF4440 domain-containing protein</fullName>
    </submittedName>
</protein>
<dbReference type="Gene3D" id="3.10.450.50">
    <property type="match status" value="1"/>
</dbReference>
<sequence length="145" mass="16666">MKVWLSLWLCLMLPFERSIIDEREAILAVLRAQVADWNKGDVRAFMQGYKKSDSTKFISAKGIEQGYEKILQRYLRSYPDKAAMGTLNFEGLSVMLLSENYAVVNGQFILKRRAASGNEETLSGYFTLLFEKTREGWKIILDHTS</sequence>
<feature type="domain" description="SnoaL-like" evidence="1">
    <location>
        <begin position="26"/>
        <end position="145"/>
    </location>
</feature>
<dbReference type="Proteomes" id="UP000266389">
    <property type="component" value="Unassembled WGS sequence"/>
</dbReference>
<dbReference type="AlphaFoldDB" id="A0A395LYS3"/>
<name>A0A395LYS3_9BACT</name>
<evidence type="ECO:0000259" key="1">
    <source>
        <dbReference type="Pfam" id="PF13474"/>
    </source>
</evidence>
<dbReference type="Pfam" id="PF13474">
    <property type="entry name" value="SnoaL_3"/>
    <property type="match status" value="1"/>
</dbReference>
<gene>
    <name evidence="2" type="ORF">D0433_09935</name>
</gene>
<proteinExistence type="predicted"/>
<dbReference type="InterPro" id="IPR032710">
    <property type="entry name" value="NTF2-like_dom_sf"/>
</dbReference>